<comment type="caution">
    <text evidence="2">The sequence shown here is derived from an EMBL/GenBank/DDBJ whole genome shotgun (WGS) entry which is preliminary data.</text>
</comment>
<protein>
    <recommendedName>
        <fullName evidence="4">DUF3592 domain-containing protein</fullName>
    </recommendedName>
</protein>
<evidence type="ECO:0008006" key="4">
    <source>
        <dbReference type="Google" id="ProtNLM"/>
    </source>
</evidence>
<name>A0A8J3IK31_9CHLR</name>
<keyword evidence="1" id="KW-0472">Membrane</keyword>
<feature type="transmembrane region" description="Helical" evidence="1">
    <location>
        <begin position="111"/>
        <end position="138"/>
    </location>
</feature>
<organism evidence="2 3">
    <name type="scientific">Reticulibacter mediterranei</name>
    <dbReference type="NCBI Taxonomy" id="2778369"/>
    <lineage>
        <taxon>Bacteria</taxon>
        <taxon>Bacillati</taxon>
        <taxon>Chloroflexota</taxon>
        <taxon>Ktedonobacteria</taxon>
        <taxon>Ktedonobacterales</taxon>
        <taxon>Reticulibacteraceae</taxon>
        <taxon>Reticulibacter</taxon>
    </lineage>
</organism>
<keyword evidence="1" id="KW-1133">Transmembrane helix</keyword>
<sequence>MFNIGMLLSCLPVIAVGILIIGYGMRRFAALKRLEVVGVTVLGNVLEMQTARNADGTSATVTAVRFRTQTGALKQAVVRTFASVRIGTQIPVIYDPAAPELAEVLPLRPGVFCASIVGLGVSFLGTAVFMLGLFAGFIPMIPHA</sequence>
<gene>
    <name evidence="2" type="ORF">KSF_022830</name>
</gene>
<dbReference type="EMBL" id="BNJK01000001">
    <property type="protein sequence ID" value="GHO92235.1"/>
    <property type="molecule type" value="Genomic_DNA"/>
</dbReference>
<dbReference type="AlphaFoldDB" id="A0A8J3IK31"/>
<evidence type="ECO:0000313" key="3">
    <source>
        <dbReference type="Proteomes" id="UP000597444"/>
    </source>
</evidence>
<evidence type="ECO:0000256" key="1">
    <source>
        <dbReference type="SAM" id="Phobius"/>
    </source>
</evidence>
<accession>A0A8J3IK31</accession>
<keyword evidence="1" id="KW-0812">Transmembrane</keyword>
<dbReference type="RefSeq" id="WP_220203082.1">
    <property type="nucleotide sequence ID" value="NZ_BNJK01000001.1"/>
</dbReference>
<dbReference type="Proteomes" id="UP000597444">
    <property type="component" value="Unassembled WGS sequence"/>
</dbReference>
<proteinExistence type="predicted"/>
<keyword evidence="3" id="KW-1185">Reference proteome</keyword>
<evidence type="ECO:0000313" key="2">
    <source>
        <dbReference type="EMBL" id="GHO92235.1"/>
    </source>
</evidence>
<feature type="transmembrane region" description="Helical" evidence="1">
    <location>
        <begin position="6"/>
        <end position="25"/>
    </location>
</feature>
<reference evidence="2" key="1">
    <citation type="submission" date="2020-10" db="EMBL/GenBank/DDBJ databases">
        <title>Taxonomic study of unclassified bacteria belonging to the class Ktedonobacteria.</title>
        <authorList>
            <person name="Yabe S."/>
            <person name="Wang C.M."/>
            <person name="Zheng Y."/>
            <person name="Sakai Y."/>
            <person name="Cavaletti L."/>
            <person name="Monciardini P."/>
            <person name="Donadio S."/>
        </authorList>
    </citation>
    <scope>NUCLEOTIDE SEQUENCE</scope>
    <source>
        <strain evidence="2">ID150040</strain>
    </source>
</reference>